<proteinExistence type="inferred from homology"/>
<dbReference type="GO" id="GO:0005744">
    <property type="term" value="C:TIM23 mitochondrial import inner membrane translocase complex"/>
    <property type="evidence" value="ECO:0007669"/>
    <property type="project" value="UniProtKB-UniRule"/>
</dbReference>
<reference evidence="4" key="1">
    <citation type="submission" date="2020-12" db="EMBL/GenBank/DDBJ databases">
        <title>Metabolic potential, ecology and presence of endohyphal bacteria is reflected in genomic diversity of Mucoromycotina.</title>
        <authorList>
            <person name="Muszewska A."/>
            <person name="Okrasinska A."/>
            <person name="Steczkiewicz K."/>
            <person name="Drgas O."/>
            <person name="Orlowska M."/>
            <person name="Perlinska-Lenart U."/>
            <person name="Aleksandrzak-Piekarczyk T."/>
            <person name="Szatraj K."/>
            <person name="Zielenkiewicz U."/>
            <person name="Pilsyk S."/>
            <person name="Malc E."/>
            <person name="Mieczkowski P."/>
            <person name="Kruszewska J.S."/>
            <person name="Biernat P."/>
            <person name="Pawlowska J."/>
        </authorList>
    </citation>
    <scope>NUCLEOTIDE SEQUENCE</scope>
    <source>
        <strain evidence="4">WA0000017839</strain>
    </source>
</reference>
<comment type="similarity">
    <text evidence="1">Belongs to the TIM50 family.</text>
</comment>
<keyword evidence="1" id="KW-0496">Mitochondrion</keyword>
<dbReference type="EMBL" id="JAEPRD010000002">
    <property type="protein sequence ID" value="KAG2213830.1"/>
    <property type="molecule type" value="Genomic_DNA"/>
</dbReference>
<dbReference type="SUPFAM" id="SSF56784">
    <property type="entry name" value="HAD-like"/>
    <property type="match status" value="1"/>
</dbReference>
<evidence type="ECO:0000313" key="5">
    <source>
        <dbReference type="Proteomes" id="UP000603453"/>
    </source>
</evidence>
<feature type="compositionally biased region" description="Basic and acidic residues" evidence="2">
    <location>
        <begin position="477"/>
        <end position="492"/>
    </location>
</feature>
<comment type="function">
    <text evidence="1">Essential component of the TIM23 complex, a complex that mediates the translocation of transit peptide-containing proteins across the mitochondrial inner membrane.</text>
</comment>
<evidence type="ECO:0000259" key="3">
    <source>
        <dbReference type="PROSITE" id="PS50969"/>
    </source>
</evidence>
<dbReference type="InterPro" id="IPR050365">
    <property type="entry name" value="TIM50"/>
</dbReference>
<evidence type="ECO:0000256" key="1">
    <source>
        <dbReference type="RuleBase" id="RU365079"/>
    </source>
</evidence>
<keyword evidence="1" id="KW-0653">Protein transport</keyword>
<comment type="subcellular location">
    <subcellularLocation>
        <location evidence="1">Mitochondrion inner membrane</location>
        <topology evidence="1">Single-pass membrane protein</topology>
    </subcellularLocation>
</comment>
<gene>
    <name evidence="4" type="ORF">INT47_001099</name>
</gene>
<keyword evidence="1" id="KW-0813">Transport</keyword>
<dbReference type="Proteomes" id="UP000603453">
    <property type="component" value="Unassembled WGS sequence"/>
</dbReference>
<dbReference type="OrthoDB" id="1711508at2759"/>
<dbReference type="AlphaFoldDB" id="A0A8H7VB12"/>
<dbReference type="SMART" id="SM00577">
    <property type="entry name" value="CPDc"/>
    <property type="match status" value="1"/>
</dbReference>
<keyword evidence="1" id="KW-0809">Transit peptide</keyword>
<comment type="subunit">
    <text evidence="1">Component of the TIM23 complex.</text>
</comment>
<dbReference type="InterPro" id="IPR023214">
    <property type="entry name" value="HAD_sf"/>
</dbReference>
<dbReference type="PANTHER" id="PTHR12210">
    <property type="entry name" value="DULLARD PROTEIN PHOSPHATASE"/>
    <property type="match status" value="1"/>
</dbReference>
<accession>A0A8H7VB12</accession>
<keyword evidence="5" id="KW-1185">Reference proteome</keyword>
<dbReference type="PROSITE" id="PS50969">
    <property type="entry name" value="FCP1"/>
    <property type="match status" value="1"/>
</dbReference>
<keyword evidence="1" id="KW-0811">Translocation</keyword>
<comment type="caution">
    <text evidence="4">The sequence shown here is derived from an EMBL/GenBank/DDBJ whole genome shotgun (WGS) entry which is preliminary data.</text>
</comment>
<dbReference type="InterPro" id="IPR036412">
    <property type="entry name" value="HAD-like_sf"/>
</dbReference>
<name>A0A8H7VB12_9FUNG</name>
<sequence>MSLTSVGEDYPISKEYLTISERSSTVQKTKSYGLIILDLNGTLCSRTTVKSFYTRPHADTFFNYIFNNFTVMVWSSAQESSVKNMCKMFEPHKPTIVWHRGHLGLSAEDFYKDVEAVKDLDKVWEAYPQFSAKNTIVLDDTREKLAAQPYNLVLMRTFDHNSLGPTGERDLLKVIHYLMLAQVQRNYCNYIRYVPFEHTLDWCTVPNLVVDTHLNHFVNGRNINPAPEDVMKLLNVLPNPSDVSREVMEKEAKSLAKIKRKRNKKLVMKTQLQSNESTATRIMEPISTAQPTNTAQPIDTTQLLDPMPIIRSINVVQTTDDTQQADMQETEPSNIVSNTVDLLRGVFQKATDTMKTWRSNGNEEPDQSTSSLSDISMIEIDEEATNEASKIVSTTDNIEAIPEIIIPKVKSNYINESDMEGVEDVGLMEEILPNPFEAIYMQAFPSDTISPKHTPMRKVKKTDPPEKKNQSRAAKKSSNEDAKPHGDPVELLKTRPVKSILKSSKNFVPHVNKETLFNNETGSGTPPETLANLAEVLRLRKVKKMLRKANDGTI</sequence>
<evidence type="ECO:0000313" key="4">
    <source>
        <dbReference type="EMBL" id="KAG2213830.1"/>
    </source>
</evidence>
<dbReference type="GO" id="GO:0015031">
    <property type="term" value="P:protein transport"/>
    <property type="evidence" value="ECO:0007669"/>
    <property type="project" value="UniProtKB-KW"/>
</dbReference>
<organism evidence="4 5">
    <name type="scientific">Mucor saturninus</name>
    <dbReference type="NCBI Taxonomy" id="64648"/>
    <lineage>
        <taxon>Eukaryota</taxon>
        <taxon>Fungi</taxon>
        <taxon>Fungi incertae sedis</taxon>
        <taxon>Mucoromycota</taxon>
        <taxon>Mucoromycotina</taxon>
        <taxon>Mucoromycetes</taxon>
        <taxon>Mucorales</taxon>
        <taxon>Mucorineae</taxon>
        <taxon>Mucoraceae</taxon>
        <taxon>Mucor</taxon>
    </lineage>
</organism>
<dbReference type="InterPro" id="IPR004274">
    <property type="entry name" value="FCP1_dom"/>
</dbReference>
<feature type="region of interest" description="Disordered" evidence="2">
    <location>
        <begin position="447"/>
        <end position="492"/>
    </location>
</feature>
<feature type="domain" description="FCP1 homology" evidence="3">
    <location>
        <begin position="28"/>
        <end position="181"/>
    </location>
</feature>
<evidence type="ECO:0000256" key="2">
    <source>
        <dbReference type="SAM" id="MobiDB-lite"/>
    </source>
</evidence>
<dbReference type="Pfam" id="PF03031">
    <property type="entry name" value="NIF"/>
    <property type="match status" value="1"/>
</dbReference>
<protein>
    <recommendedName>
        <fullName evidence="1">Mitochondrial import inner membrane translocase subunit TIM50</fullName>
    </recommendedName>
</protein>
<dbReference type="Gene3D" id="3.40.50.1000">
    <property type="entry name" value="HAD superfamily/HAD-like"/>
    <property type="match status" value="1"/>
</dbReference>